<feature type="transmembrane region" description="Helical" evidence="1">
    <location>
        <begin position="166"/>
        <end position="186"/>
    </location>
</feature>
<accession>A0ABS7PDU2</accession>
<feature type="transmembrane region" description="Helical" evidence="1">
    <location>
        <begin position="193"/>
        <end position="214"/>
    </location>
</feature>
<proteinExistence type="predicted"/>
<feature type="transmembrane region" description="Helical" evidence="1">
    <location>
        <begin position="51"/>
        <end position="71"/>
    </location>
</feature>
<feature type="transmembrane region" description="Helical" evidence="1">
    <location>
        <begin position="311"/>
        <end position="328"/>
    </location>
</feature>
<keyword evidence="1" id="KW-1133">Transmembrane helix</keyword>
<keyword evidence="1" id="KW-0812">Transmembrane</keyword>
<comment type="caution">
    <text evidence="2">The sequence shown here is derived from an EMBL/GenBank/DDBJ whole genome shotgun (WGS) entry which is preliminary data.</text>
</comment>
<keyword evidence="3" id="KW-1185">Reference proteome</keyword>
<feature type="transmembrane region" description="Helical" evidence="1">
    <location>
        <begin position="137"/>
        <end position="160"/>
    </location>
</feature>
<feature type="transmembrane region" description="Helical" evidence="1">
    <location>
        <begin position="334"/>
        <end position="357"/>
    </location>
</feature>
<evidence type="ECO:0000313" key="3">
    <source>
        <dbReference type="Proteomes" id="UP000759298"/>
    </source>
</evidence>
<feature type="transmembrane region" description="Helical" evidence="1">
    <location>
        <begin position="286"/>
        <end position="306"/>
    </location>
</feature>
<organism evidence="2 3">
    <name type="scientific">Alteriqipengyuania abyssalis</name>
    <dbReference type="NCBI Taxonomy" id="2860200"/>
    <lineage>
        <taxon>Bacteria</taxon>
        <taxon>Pseudomonadati</taxon>
        <taxon>Pseudomonadota</taxon>
        <taxon>Alphaproteobacteria</taxon>
        <taxon>Sphingomonadales</taxon>
        <taxon>Erythrobacteraceae</taxon>
        <taxon>Alteriqipengyuania</taxon>
    </lineage>
</organism>
<gene>
    <name evidence="2" type="ORF">KYN89_09310</name>
</gene>
<evidence type="ECO:0000313" key="2">
    <source>
        <dbReference type="EMBL" id="MBY8337247.1"/>
    </source>
</evidence>
<sequence length="385" mass="40542">MYSEEDINSAVAAGALSEDAAAAFRAHMSEVRGISRGDEENFRLLNSFNDIFVAIGIAIMLFAAGAIGQQIGKLIVPVQAWDWSVEASEAAWAAYQQQSSLSTAVSVAIAAGLVALTAWPLAEFFTRRRRMALPSIILLLAFVGGVFIGTTALGVVLVGTEQGEPLAGYFVAGAGLIAALAAWLHWLRFKVPITIAAGAAALSATAIGLALSALAPLDIDKGDVALWLTFVAGLAVFAFAMRWDLQDPARTTRRSDVAFWLHLLAAPMIAHPIFATLGVVGGSDIGIGKAIAVLAIYIVFGIVALIVDRRALLVSALIYVLFALAFLFDRFGAVELTVALTALVIGSALLTLSAFWAPIRRGVLGIVPEDWREALPSSERVLAAA</sequence>
<evidence type="ECO:0008006" key="4">
    <source>
        <dbReference type="Google" id="ProtNLM"/>
    </source>
</evidence>
<reference evidence="2 3" key="1">
    <citation type="submission" date="2021-07" db="EMBL/GenBank/DDBJ databases">
        <title>Alteriqipengyuania abyssalis NZ-12B nov, sp.nov isolated from deep sea sponge in pacific ocean.</title>
        <authorList>
            <person name="Tareen S."/>
            <person name="Wink J."/>
        </authorList>
    </citation>
    <scope>NUCLEOTIDE SEQUENCE [LARGE SCALE GENOMIC DNA]</scope>
    <source>
        <strain evidence="2 3">NZ-12B</strain>
    </source>
</reference>
<feature type="transmembrane region" description="Helical" evidence="1">
    <location>
        <begin position="257"/>
        <end position="280"/>
    </location>
</feature>
<dbReference type="EMBL" id="JAHWXP010000002">
    <property type="protein sequence ID" value="MBY8337247.1"/>
    <property type="molecule type" value="Genomic_DNA"/>
</dbReference>
<dbReference type="Proteomes" id="UP000759298">
    <property type="component" value="Unassembled WGS sequence"/>
</dbReference>
<name>A0ABS7PDU2_9SPHN</name>
<protein>
    <recommendedName>
        <fullName evidence="4">DUF2157 domain-containing protein</fullName>
    </recommendedName>
</protein>
<dbReference type="RefSeq" id="WP_222824783.1">
    <property type="nucleotide sequence ID" value="NZ_JAHWXP010000002.1"/>
</dbReference>
<feature type="transmembrane region" description="Helical" evidence="1">
    <location>
        <begin position="104"/>
        <end position="125"/>
    </location>
</feature>
<feature type="transmembrane region" description="Helical" evidence="1">
    <location>
        <begin position="226"/>
        <end position="245"/>
    </location>
</feature>
<keyword evidence="1" id="KW-0472">Membrane</keyword>
<evidence type="ECO:0000256" key="1">
    <source>
        <dbReference type="SAM" id="Phobius"/>
    </source>
</evidence>